<reference evidence="5 6" key="1">
    <citation type="submission" date="2014-03" db="EMBL/GenBank/DDBJ databases">
        <title>Draft genome sequence of the novel thermoacidophilic archaea Acidianus copahuensis ALE1 strain, isolated from Copahue volcanic area in Neuquen Argentina.</title>
        <authorList>
            <person name="Urbieta M.S."/>
            <person name="Rascovan N."/>
            <person name="Castro C."/>
            <person name="Revale S."/>
            <person name="Giaveno M.A."/>
            <person name="Vazquez M.P."/>
            <person name="Donati E.R."/>
        </authorList>
    </citation>
    <scope>NUCLEOTIDE SEQUENCE [LARGE SCALE GENOMIC DNA]</scope>
    <source>
        <strain evidence="5 6">ALE1</strain>
    </source>
</reference>
<keyword evidence="6" id="KW-1185">Reference proteome</keyword>
<dbReference type="PANTHER" id="PTHR43080">
    <property type="entry name" value="CBS DOMAIN-CONTAINING PROTEIN CBSX3, MITOCHONDRIAL"/>
    <property type="match status" value="1"/>
</dbReference>
<dbReference type="InterPro" id="IPR051257">
    <property type="entry name" value="Diverse_CBS-Domain"/>
</dbReference>
<dbReference type="PROSITE" id="PS51371">
    <property type="entry name" value="CBS"/>
    <property type="match status" value="1"/>
</dbReference>
<dbReference type="SUPFAM" id="SSF47413">
    <property type="entry name" value="lambda repressor-like DNA-binding domains"/>
    <property type="match status" value="1"/>
</dbReference>
<dbReference type="PIRSF" id="PIRSF037253">
    <property type="entry name" value="HTH_CBS_prd"/>
    <property type="match status" value="1"/>
</dbReference>
<gene>
    <name evidence="5" type="ORF">CM19_09430</name>
</gene>
<dbReference type="PANTHER" id="PTHR43080:SF4">
    <property type="entry name" value="CRO-LIKE PROTEIN"/>
    <property type="match status" value="1"/>
</dbReference>
<dbReference type="PROSITE" id="PS50943">
    <property type="entry name" value="HTH_CROC1"/>
    <property type="match status" value="1"/>
</dbReference>
<comment type="caution">
    <text evidence="5">The sequence shown here is derived from an EMBL/GenBank/DDBJ whole genome shotgun (WGS) entry which is preliminary data.</text>
</comment>
<dbReference type="CDD" id="cd00093">
    <property type="entry name" value="HTH_XRE"/>
    <property type="match status" value="1"/>
</dbReference>
<evidence type="ECO:0000259" key="3">
    <source>
        <dbReference type="PROSITE" id="PS50943"/>
    </source>
</evidence>
<dbReference type="InterPro" id="IPR001387">
    <property type="entry name" value="Cro/C1-type_HTH"/>
</dbReference>
<dbReference type="AlphaFoldDB" id="A0A031LLH4"/>
<evidence type="ECO:0000256" key="2">
    <source>
        <dbReference type="PROSITE-ProRule" id="PRU00703"/>
    </source>
</evidence>
<dbReference type="GO" id="GO:0003677">
    <property type="term" value="F:DNA binding"/>
    <property type="evidence" value="ECO:0007669"/>
    <property type="project" value="InterPro"/>
</dbReference>
<name>A0A031LLH4_9CREN</name>
<dbReference type="SMART" id="SM00116">
    <property type="entry name" value="CBS"/>
    <property type="match status" value="2"/>
</dbReference>
<keyword evidence="1 2" id="KW-0129">CBS domain</keyword>
<dbReference type="EMBL" id="JFZT01000048">
    <property type="protein sequence ID" value="EZQ03052.1"/>
    <property type="molecule type" value="Genomic_DNA"/>
</dbReference>
<dbReference type="Proteomes" id="UP000024332">
    <property type="component" value="Unassembled WGS sequence"/>
</dbReference>
<dbReference type="SUPFAM" id="SSF54631">
    <property type="entry name" value="CBS-domain pair"/>
    <property type="match status" value="1"/>
</dbReference>
<dbReference type="InterPro" id="IPR000644">
    <property type="entry name" value="CBS_dom"/>
</dbReference>
<dbReference type="InterPro" id="IPR046342">
    <property type="entry name" value="CBS_dom_sf"/>
</dbReference>
<dbReference type="Gene3D" id="1.10.260.40">
    <property type="entry name" value="lambda repressor-like DNA-binding domains"/>
    <property type="match status" value="1"/>
</dbReference>
<organism evidence="5 6">
    <name type="scientific">Candidatus Acidianus copahuensis</name>
    <dbReference type="NCBI Taxonomy" id="1160895"/>
    <lineage>
        <taxon>Archaea</taxon>
        <taxon>Thermoproteota</taxon>
        <taxon>Thermoprotei</taxon>
        <taxon>Sulfolobales</taxon>
        <taxon>Sulfolobaceae</taxon>
        <taxon>Acidianus</taxon>
    </lineage>
</organism>
<evidence type="ECO:0000313" key="6">
    <source>
        <dbReference type="Proteomes" id="UP000024332"/>
    </source>
</evidence>
<dbReference type="InterPro" id="IPR017158">
    <property type="entry name" value="Tscrpt-reg_CBS-contain_prd"/>
</dbReference>
<dbReference type="STRING" id="1160895.CM19_09430"/>
<feature type="domain" description="CBS" evidence="4">
    <location>
        <begin position="69"/>
        <end position="126"/>
    </location>
</feature>
<feature type="domain" description="HTH cro/C1-type" evidence="3">
    <location>
        <begin position="8"/>
        <end position="62"/>
    </location>
</feature>
<dbReference type="Pfam" id="PF01381">
    <property type="entry name" value="HTH_3"/>
    <property type="match status" value="1"/>
</dbReference>
<dbReference type="SMART" id="SM00530">
    <property type="entry name" value="HTH_XRE"/>
    <property type="match status" value="1"/>
</dbReference>
<dbReference type="InterPro" id="IPR010982">
    <property type="entry name" value="Lambda_DNA-bd_dom_sf"/>
</dbReference>
<accession>A0A031LLH4</accession>
<evidence type="ECO:0000313" key="5">
    <source>
        <dbReference type="EMBL" id="EZQ03052.1"/>
    </source>
</evidence>
<proteinExistence type="predicted"/>
<dbReference type="Gene3D" id="3.10.580.10">
    <property type="entry name" value="CBS-domain"/>
    <property type="match status" value="1"/>
</dbReference>
<sequence>MLIDREEIKRLRRLAGITQAQLAKRIGVSQSFIAKIESGRIDPKLSLVRRILDELTREVQIRSEAKDIMHSPVITSTINERIDSIIYKMEKNNISQIPVISSSQKAIGIIYDYIILRKLSLNSKSSLLAKDVIAPLPPLVTKQSPINDIMKLLSRHSVILVINNNLRIDGIITRSDLLGYLVNKNKGSPDRGLRDI</sequence>
<evidence type="ECO:0000259" key="4">
    <source>
        <dbReference type="PROSITE" id="PS51371"/>
    </source>
</evidence>
<dbReference type="Pfam" id="PF00571">
    <property type="entry name" value="CBS"/>
    <property type="match status" value="2"/>
</dbReference>
<evidence type="ECO:0000256" key="1">
    <source>
        <dbReference type="ARBA" id="ARBA00023122"/>
    </source>
</evidence>
<protein>
    <submittedName>
        <fullName evidence="5">XRE family transcriptional regulator</fullName>
    </submittedName>
</protein>